<protein>
    <recommendedName>
        <fullName evidence="15 16">Type III pantothenate kinase</fullName>
        <ecNumber evidence="6 16">2.7.1.33</ecNumber>
    </recommendedName>
    <alternativeName>
        <fullName evidence="16">PanK-III</fullName>
    </alternativeName>
    <alternativeName>
        <fullName evidence="16">Pantothenic acid kinase</fullName>
    </alternativeName>
</protein>
<comment type="cofactor">
    <cofactor evidence="16">
        <name>NH4(+)</name>
        <dbReference type="ChEBI" id="CHEBI:28938"/>
    </cofactor>
    <cofactor evidence="16">
        <name>K(+)</name>
        <dbReference type="ChEBI" id="CHEBI:29103"/>
    </cofactor>
    <text evidence="16">A monovalent cation. Ammonium or potassium.</text>
</comment>
<feature type="active site" description="Proton acceptor" evidence="16">
    <location>
        <position position="103"/>
    </location>
</feature>
<comment type="caution">
    <text evidence="16">Lacks conserved residue(s) required for the propagation of feature annotation.</text>
</comment>
<feature type="binding site" evidence="16">
    <location>
        <begin position="8"/>
        <end position="15"/>
    </location>
    <ligand>
        <name>ATP</name>
        <dbReference type="ChEBI" id="CHEBI:30616"/>
    </ligand>
</feature>
<comment type="caution">
    <text evidence="17">The sequence shown here is derived from an EMBL/GenBank/DDBJ whole genome shotgun (WGS) entry which is preliminary data.</text>
</comment>
<dbReference type="CDD" id="cd24015">
    <property type="entry name" value="ASKHA_NBD_PanK-III"/>
    <property type="match status" value="1"/>
</dbReference>
<dbReference type="PANTHER" id="PTHR34265:SF1">
    <property type="entry name" value="TYPE III PANTOTHENATE KINASE"/>
    <property type="match status" value="1"/>
</dbReference>
<dbReference type="Pfam" id="PF03309">
    <property type="entry name" value="Pan_kinase"/>
    <property type="match status" value="1"/>
</dbReference>
<dbReference type="NCBIfam" id="TIGR00671">
    <property type="entry name" value="baf"/>
    <property type="match status" value="1"/>
</dbReference>
<dbReference type="InterPro" id="IPR043129">
    <property type="entry name" value="ATPase_NBD"/>
</dbReference>
<sequence>MNRRWLFDLGNTRLKFAPLLDGGVLGDVVAVAHDNGDFAVEVAQALPREGAVAYLASVASPAMTAVLRDALSARFGHIVVARTASQFAGLRIAYADPDKLGVDRFLALLAAHARVAGASLVVGVGTALTIDLLDGAGLHHGGRIAPSPALMRAALHQRARQLPESGGAYAEFADDTQSALASGCEGAAIALIERSHAAAARQLGAPPGMLLHGGGAPALAAHLPRAELASHLVLRGLAHWAARAEAE</sequence>
<keyword evidence="13 16" id="KW-0173">Coenzyme A biosynthesis</keyword>
<evidence type="ECO:0000256" key="10">
    <source>
        <dbReference type="ARBA" id="ARBA00022777"/>
    </source>
</evidence>
<evidence type="ECO:0000256" key="3">
    <source>
        <dbReference type="ARBA" id="ARBA00004496"/>
    </source>
</evidence>
<dbReference type="Gene3D" id="3.30.420.40">
    <property type="match status" value="2"/>
</dbReference>
<dbReference type="EC" id="2.7.1.33" evidence="6 16"/>
<feature type="binding site" evidence="16">
    <location>
        <position position="94"/>
    </location>
    <ligand>
        <name>substrate</name>
    </ligand>
</feature>
<keyword evidence="10 16" id="KW-0418">Kinase</keyword>
<keyword evidence="12 16" id="KW-0630">Potassium</keyword>
<evidence type="ECO:0000256" key="15">
    <source>
        <dbReference type="ARBA" id="ARBA00040883"/>
    </source>
</evidence>
<evidence type="ECO:0000256" key="4">
    <source>
        <dbReference type="ARBA" id="ARBA00005225"/>
    </source>
</evidence>
<evidence type="ECO:0000256" key="12">
    <source>
        <dbReference type="ARBA" id="ARBA00022958"/>
    </source>
</evidence>
<feature type="binding site" evidence="16">
    <location>
        <begin position="101"/>
        <end position="104"/>
    </location>
    <ligand>
        <name>substrate</name>
    </ligand>
</feature>
<gene>
    <name evidence="16" type="primary">coaX</name>
    <name evidence="17" type="ORF">M2650_08675</name>
</gene>
<feature type="binding site" evidence="16">
    <location>
        <position position="176"/>
    </location>
    <ligand>
        <name>substrate</name>
    </ligand>
</feature>
<evidence type="ECO:0000256" key="13">
    <source>
        <dbReference type="ARBA" id="ARBA00022993"/>
    </source>
</evidence>
<dbReference type="InterPro" id="IPR004619">
    <property type="entry name" value="Type_III_PanK"/>
</dbReference>
<dbReference type="HAMAP" id="MF_01274">
    <property type="entry name" value="Pantothen_kinase_3"/>
    <property type="match status" value="1"/>
</dbReference>
<comment type="pathway">
    <text evidence="4 16">Cofactor biosynthesis; coenzyme A biosynthesis; CoA from (R)-pantothenate: step 1/5.</text>
</comment>
<dbReference type="Proteomes" id="UP001431217">
    <property type="component" value="Unassembled WGS sequence"/>
</dbReference>
<evidence type="ECO:0000256" key="11">
    <source>
        <dbReference type="ARBA" id="ARBA00022840"/>
    </source>
</evidence>
<comment type="subcellular location">
    <subcellularLocation>
        <location evidence="3 16">Cytoplasm</location>
    </subcellularLocation>
</comment>
<keyword evidence="11 16" id="KW-0067">ATP-binding</keyword>
<dbReference type="GO" id="GO:0004594">
    <property type="term" value="F:pantothenate kinase activity"/>
    <property type="evidence" value="ECO:0007669"/>
    <property type="project" value="UniProtKB-EC"/>
</dbReference>
<comment type="catalytic activity">
    <reaction evidence="1 16">
        <text>(R)-pantothenate + ATP = (R)-4'-phosphopantothenate + ADP + H(+)</text>
        <dbReference type="Rhea" id="RHEA:16373"/>
        <dbReference type="ChEBI" id="CHEBI:10986"/>
        <dbReference type="ChEBI" id="CHEBI:15378"/>
        <dbReference type="ChEBI" id="CHEBI:29032"/>
        <dbReference type="ChEBI" id="CHEBI:30616"/>
        <dbReference type="ChEBI" id="CHEBI:456216"/>
        <dbReference type="EC" id="2.7.1.33"/>
    </reaction>
</comment>
<comment type="function">
    <text evidence="16">Catalyzes the phosphorylation of pantothenate (Pan), the first step in CoA biosynthesis.</text>
</comment>
<proteinExistence type="inferred from homology"/>
<feature type="binding site" evidence="16">
    <location>
        <position position="126"/>
    </location>
    <ligand>
        <name>ATP</name>
        <dbReference type="ChEBI" id="CHEBI:30616"/>
    </ligand>
</feature>
<dbReference type="EMBL" id="JAMBEP010000001">
    <property type="protein sequence ID" value="MCL1634701.1"/>
    <property type="molecule type" value="Genomic_DNA"/>
</dbReference>
<evidence type="ECO:0000256" key="14">
    <source>
        <dbReference type="ARBA" id="ARBA00038036"/>
    </source>
</evidence>
<evidence type="ECO:0000313" key="17">
    <source>
        <dbReference type="EMBL" id="MCL1634701.1"/>
    </source>
</evidence>
<comment type="cofactor">
    <cofactor evidence="2">
        <name>K(+)</name>
        <dbReference type="ChEBI" id="CHEBI:29103"/>
    </cofactor>
</comment>
<keyword evidence="9 16" id="KW-0547">Nucleotide-binding</keyword>
<comment type="subunit">
    <text evidence="5 16">Homodimer.</text>
</comment>
<evidence type="ECO:0000256" key="9">
    <source>
        <dbReference type="ARBA" id="ARBA00022741"/>
    </source>
</evidence>
<dbReference type="RefSeq" id="WP_249473281.1">
    <property type="nucleotide sequence ID" value="NZ_JAMBEP010000001.1"/>
</dbReference>
<dbReference type="SUPFAM" id="SSF53067">
    <property type="entry name" value="Actin-like ATPase domain"/>
    <property type="match status" value="2"/>
</dbReference>
<name>A0ABT0MIJ7_9GAMM</name>
<reference evidence="17 18" key="1">
    <citation type="submission" date="2022-05" db="EMBL/GenBank/DDBJ databases">
        <title>Luteimonas sp. SX5, whole genome shotgun sequencing project.</title>
        <authorList>
            <person name="Zhao G."/>
            <person name="Shen L."/>
        </authorList>
    </citation>
    <scope>NUCLEOTIDE SEQUENCE [LARGE SCALE GENOMIC DNA]</scope>
    <source>
        <strain evidence="17 18">SX5</strain>
    </source>
</reference>
<evidence type="ECO:0000256" key="1">
    <source>
        <dbReference type="ARBA" id="ARBA00001206"/>
    </source>
</evidence>
<evidence type="ECO:0000256" key="16">
    <source>
        <dbReference type="HAMAP-Rule" id="MF_01274"/>
    </source>
</evidence>
<evidence type="ECO:0000256" key="2">
    <source>
        <dbReference type="ARBA" id="ARBA00001958"/>
    </source>
</evidence>
<evidence type="ECO:0000256" key="6">
    <source>
        <dbReference type="ARBA" id="ARBA00012102"/>
    </source>
</evidence>
<keyword evidence="7 16" id="KW-0963">Cytoplasm</keyword>
<organism evidence="17 18">
    <name type="scientific">Luteimonas galliterrae</name>
    <dbReference type="NCBI Taxonomy" id="2940486"/>
    <lineage>
        <taxon>Bacteria</taxon>
        <taxon>Pseudomonadati</taxon>
        <taxon>Pseudomonadota</taxon>
        <taxon>Gammaproteobacteria</taxon>
        <taxon>Lysobacterales</taxon>
        <taxon>Lysobacteraceae</taxon>
        <taxon>Luteimonas</taxon>
    </lineage>
</organism>
<evidence type="ECO:0000256" key="7">
    <source>
        <dbReference type="ARBA" id="ARBA00022490"/>
    </source>
</evidence>
<evidence type="ECO:0000256" key="5">
    <source>
        <dbReference type="ARBA" id="ARBA00011738"/>
    </source>
</evidence>
<dbReference type="PANTHER" id="PTHR34265">
    <property type="entry name" value="TYPE III PANTOTHENATE KINASE"/>
    <property type="match status" value="1"/>
</dbReference>
<accession>A0ABT0MIJ7</accession>
<evidence type="ECO:0000313" key="18">
    <source>
        <dbReference type="Proteomes" id="UP001431217"/>
    </source>
</evidence>
<evidence type="ECO:0000256" key="8">
    <source>
        <dbReference type="ARBA" id="ARBA00022679"/>
    </source>
</evidence>
<comment type="similarity">
    <text evidence="14 16">Belongs to the type III pantothenate kinase family.</text>
</comment>
<keyword evidence="8 16" id="KW-0808">Transferase</keyword>
<keyword evidence="18" id="KW-1185">Reference proteome</keyword>